<dbReference type="RefSeq" id="WP_212538466.1">
    <property type="nucleotide sequence ID" value="NZ_JAGTUU010000010.1"/>
</dbReference>
<dbReference type="Pfam" id="PF03450">
    <property type="entry name" value="CO_deh_flav_C"/>
    <property type="match status" value="1"/>
</dbReference>
<accession>A0A8J7WK54</accession>
<dbReference type="InterPro" id="IPR005107">
    <property type="entry name" value="CO_DH_flav_C"/>
</dbReference>
<evidence type="ECO:0000259" key="4">
    <source>
        <dbReference type="PROSITE" id="PS51387"/>
    </source>
</evidence>
<comment type="caution">
    <text evidence="5">The sequence shown here is derived from an EMBL/GenBank/DDBJ whole genome shotgun (WGS) entry which is preliminary data.</text>
</comment>
<dbReference type="SUPFAM" id="SSF56176">
    <property type="entry name" value="FAD-binding/transporter-associated domain-like"/>
    <property type="match status" value="1"/>
</dbReference>
<protein>
    <submittedName>
        <fullName evidence="5">FAD binding domain-containing protein</fullName>
    </submittedName>
</protein>
<keyword evidence="6" id="KW-1185">Reference proteome</keyword>
<dbReference type="SMART" id="SM01092">
    <property type="entry name" value="CO_deh_flav_C"/>
    <property type="match status" value="1"/>
</dbReference>
<organism evidence="5 6">
    <name type="scientific">Thetidibacter halocola</name>
    <dbReference type="NCBI Taxonomy" id="2827239"/>
    <lineage>
        <taxon>Bacteria</taxon>
        <taxon>Pseudomonadati</taxon>
        <taxon>Pseudomonadota</taxon>
        <taxon>Alphaproteobacteria</taxon>
        <taxon>Rhodobacterales</taxon>
        <taxon>Roseobacteraceae</taxon>
        <taxon>Thetidibacter</taxon>
    </lineage>
</organism>
<reference evidence="5" key="1">
    <citation type="submission" date="2021-04" db="EMBL/GenBank/DDBJ databases">
        <authorList>
            <person name="Yoon J."/>
        </authorList>
    </citation>
    <scope>NUCLEOTIDE SEQUENCE</scope>
    <source>
        <strain evidence="5">KMU-90</strain>
    </source>
</reference>
<dbReference type="AlphaFoldDB" id="A0A8J7WK54"/>
<dbReference type="GO" id="GO:0071949">
    <property type="term" value="F:FAD binding"/>
    <property type="evidence" value="ECO:0007669"/>
    <property type="project" value="InterPro"/>
</dbReference>
<dbReference type="InterPro" id="IPR036318">
    <property type="entry name" value="FAD-bd_PCMH-like_sf"/>
</dbReference>
<evidence type="ECO:0000256" key="1">
    <source>
        <dbReference type="ARBA" id="ARBA00022630"/>
    </source>
</evidence>
<dbReference type="InterPro" id="IPR002346">
    <property type="entry name" value="Mopterin_DH_FAD-bd"/>
</dbReference>
<keyword evidence="3" id="KW-0560">Oxidoreductase</keyword>
<dbReference type="InterPro" id="IPR016166">
    <property type="entry name" value="FAD-bd_PCMH"/>
</dbReference>
<dbReference type="Proteomes" id="UP000681356">
    <property type="component" value="Unassembled WGS sequence"/>
</dbReference>
<name>A0A8J7WK54_9RHOB</name>
<feature type="domain" description="FAD-binding PCMH-type" evidence="4">
    <location>
        <begin position="1"/>
        <end position="177"/>
    </location>
</feature>
<keyword evidence="2" id="KW-0274">FAD</keyword>
<dbReference type="PANTHER" id="PTHR42659:SF2">
    <property type="entry name" value="XANTHINE DEHYDROGENASE SUBUNIT C-RELATED"/>
    <property type="match status" value="1"/>
</dbReference>
<dbReference type="GO" id="GO:0016491">
    <property type="term" value="F:oxidoreductase activity"/>
    <property type="evidence" value="ECO:0007669"/>
    <property type="project" value="UniProtKB-KW"/>
</dbReference>
<gene>
    <name evidence="5" type="ORF">KB874_20695</name>
</gene>
<dbReference type="InterPro" id="IPR051312">
    <property type="entry name" value="Diverse_Substr_Oxidored"/>
</dbReference>
<evidence type="ECO:0000256" key="3">
    <source>
        <dbReference type="ARBA" id="ARBA00023002"/>
    </source>
</evidence>
<dbReference type="Gene3D" id="3.30.43.10">
    <property type="entry name" value="Uridine Diphospho-n-acetylenolpyruvylglucosamine Reductase, domain 2"/>
    <property type="match status" value="1"/>
</dbReference>
<dbReference type="Pfam" id="PF00941">
    <property type="entry name" value="FAD_binding_5"/>
    <property type="match status" value="1"/>
</dbReference>
<dbReference type="PANTHER" id="PTHR42659">
    <property type="entry name" value="XANTHINE DEHYDROGENASE SUBUNIT C-RELATED"/>
    <property type="match status" value="1"/>
</dbReference>
<proteinExistence type="predicted"/>
<evidence type="ECO:0000313" key="5">
    <source>
        <dbReference type="EMBL" id="MBS0126504.1"/>
    </source>
</evidence>
<dbReference type="Gene3D" id="3.30.390.50">
    <property type="entry name" value="CO dehydrogenase flavoprotein, C-terminal domain"/>
    <property type="match status" value="1"/>
</dbReference>
<dbReference type="InterPro" id="IPR036683">
    <property type="entry name" value="CO_DH_flav_C_dom_sf"/>
</dbReference>
<sequence length="294" mass="31483">MKPAPFTYHRPATLDAVLDLLAAHGADAQILAGGQSLGPLLNLRMAMPEHVIDINDLADLGQMRRRDDWFEIGALVRHHAVATSPEGRRCMPLLAAAVGTIGHYAIRQRGTMGGSLVQADPAAQIPLVALALDAEVTIQSRRGVRSVPVADFVLSAMEVALDDDEIVTGLGFPLQSPTQGWSFQNFCRRRGDYALASVAVILDLAEDGTLADLRCCVGGTAPVAQRLADLEAGARGHHPTPAWQRDTAQQIAATVPAEDDSKATEAFRREIVEVLSIRALAEAVKRARVSEVQP</sequence>
<dbReference type="EMBL" id="JAGTUU010000010">
    <property type="protein sequence ID" value="MBS0126504.1"/>
    <property type="molecule type" value="Genomic_DNA"/>
</dbReference>
<evidence type="ECO:0000313" key="6">
    <source>
        <dbReference type="Proteomes" id="UP000681356"/>
    </source>
</evidence>
<dbReference type="InterPro" id="IPR016169">
    <property type="entry name" value="FAD-bd_PCMH_sub2"/>
</dbReference>
<dbReference type="InterPro" id="IPR016167">
    <property type="entry name" value="FAD-bd_PCMH_sub1"/>
</dbReference>
<keyword evidence="1" id="KW-0285">Flavoprotein</keyword>
<dbReference type="Gene3D" id="3.30.465.10">
    <property type="match status" value="1"/>
</dbReference>
<dbReference type="SUPFAM" id="SSF55447">
    <property type="entry name" value="CO dehydrogenase flavoprotein C-terminal domain-like"/>
    <property type="match status" value="1"/>
</dbReference>
<dbReference type="PROSITE" id="PS51387">
    <property type="entry name" value="FAD_PCMH"/>
    <property type="match status" value="1"/>
</dbReference>
<evidence type="ECO:0000256" key="2">
    <source>
        <dbReference type="ARBA" id="ARBA00022827"/>
    </source>
</evidence>